<dbReference type="SUPFAM" id="SSF52540">
    <property type="entry name" value="P-loop containing nucleoside triphosphate hydrolases"/>
    <property type="match status" value="1"/>
</dbReference>
<keyword evidence="5" id="KW-0175">Coiled coil</keyword>
<evidence type="ECO:0000256" key="3">
    <source>
        <dbReference type="ARBA" id="ARBA00022806"/>
    </source>
</evidence>
<dbReference type="GO" id="GO:0003724">
    <property type="term" value="F:RNA helicase activity"/>
    <property type="evidence" value="ECO:0007669"/>
    <property type="project" value="UniProtKB-EC"/>
</dbReference>
<evidence type="ECO:0000256" key="6">
    <source>
        <dbReference type="SAM" id="MobiDB-lite"/>
    </source>
</evidence>
<evidence type="ECO:0000313" key="7">
    <source>
        <dbReference type="EMBL" id="KAJ0185096.1"/>
    </source>
</evidence>
<dbReference type="Gene3D" id="3.40.50.300">
    <property type="entry name" value="P-loop containing nucleotide triphosphate hydrolases"/>
    <property type="match status" value="1"/>
</dbReference>
<reference evidence="7 8" key="1">
    <citation type="journal article" date="2017" name="Nat. Commun.">
        <title>Genome assembly with in vitro proximity ligation data and whole-genome triplication in lettuce.</title>
        <authorList>
            <person name="Reyes-Chin-Wo S."/>
            <person name="Wang Z."/>
            <person name="Yang X."/>
            <person name="Kozik A."/>
            <person name="Arikit S."/>
            <person name="Song C."/>
            <person name="Xia L."/>
            <person name="Froenicke L."/>
            <person name="Lavelle D.O."/>
            <person name="Truco M.J."/>
            <person name="Xia R."/>
            <person name="Zhu S."/>
            <person name="Xu C."/>
            <person name="Xu H."/>
            <person name="Xu X."/>
            <person name="Cox K."/>
            <person name="Korf I."/>
            <person name="Meyers B.C."/>
            <person name="Michelmore R.W."/>
        </authorList>
    </citation>
    <scope>NUCLEOTIDE SEQUENCE [LARGE SCALE GENOMIC DNA]</scope>
    <source>
        <strain evidence="8">cv. Salinas</strain>
        <tissue evidence="7">Seedlings</tissue>
    </source>
</reference>
<dbReference type="Proteomes" id="UP000235145">
    <property type="component" value="Unassembled WGS sequence"/>
</dbReference>
<dbReference type="PANTHER" id="PTHR18934">
    <property type="entry name" value="ATP-DEPENDENT RNA HELICASE"/>
    <property type="match status" value="1"/>
</dbReference>
<evidence type="ECO:0000313" key="8">
    <source>
        <dbReference type="Proteomes" id="UP000235145"/>
    </source>
</evidence>
<organism evidence="7 8">
    <name type="scientific">Lactuca sativa</name>
    <name type="common">Garden lettuce</name>
    <dbReference type="NCBI Taxonomy" id="4236"/>
    <lineage>
        <taxon>Eukaryota</taxon>
        <taxon>Viridiplantae</taxon>
        <taxon>Streptophyta</taxon>
        <taxon>Embryophyta</taxon>
        <taxon>Tracheophyta</taxon>
        <taxon>Spermatophyta</taxon>
        <taxon>Magnoliopsida</taxon>
        <taxon>eudicotyledons</taxon>
        <taxon>Gunneridae</taxon>
        <taxon>Pentapetalae</taxon>
        <taxon>asterids</taxon>
        <taxon>campanulids</taxon>
        <taxon>Asterales</taxon>
        <taxon>Asteraceae</taxon>
        <taxon>Cichorioideae</taxon>
        <taxon>Cichorieae</taxon>
        <taxon>Lactucinae</taxon>
        <taxon>Lactuca</taxon>
    </lineage>
</organism>
<dbReference type="PANTHER" id="PTHR18934:SF118">
    <property type="entry name" value="ATP-DEPENDENT RNA HELICASE DHX33"/>
    <property type="match status" value="1"/>
</dbReference>
<dbReference type="EC" id="3.6.4.13" evidence="1"/>
<dbReference type="GO" id="GO:0005634">
    <property type="term" value="C:nucleus"/>
    <property type="evidence" value="ECO:0007669"/>
    <property type="project" value="UniProtKB-ARBA"/>
</dbReference>
<proteinExistence type="predicted"/>
<feature type="compositionally biased region" description="Polar residues" evidence="6">
    <location>
        <begin position="1"/>
        <end position="11"/>
    </location>
</feature>
<dbReference type="GO" id="GO:0016787">
    <property type="term" value="F:hydrolase activity"/>
    <property type="evidence" value="ECO:0007669"/>
    <property type="project" value="UniProtKB-KW"/>
</dbReference>
<evidence type="ECO:0000256" key="2">
    <source>
        <dbReference type="ARBA" id="ARBA00022801"/>
    </source>
</evidence>
<dbReference type="OrthoDB" id="1936457at2759"/>
<evidence type="ECO:0000256" key="5">
    <source>
        <dbReference type="SAM" id="Coils"/>
    </source>
</evidence>
<accession>A0A9R1UDF6</accession>
<name>A0A9R1UDF6_LACSA</name>
<keyword evidence="3" id="KW-0347">Helicase</keyword>
<dbReference type="AlphaFoldDB" id="A0A9R1UDF6"/>
<comment type="caution">
    <text evidence="7">The sequence shown here is derived from an EMBL/GenBank/DDBJ whole genome shotgun (WGS) entry which is preliminary data.</text>
</comment>
<keyword evidence="3" id="KW-0067">ATP-binding</keyword>
<protein>
    <recommendedName>
        <fullName evidence="1">RNA helicase</fullName>
        <ecNumber evidence="1">3.6.4.13</ecNumber>
    </recommendedName>
</protein>
<gene>
    <name evidence="7" type="ORF">LSAT_V11C900494360</name>
</gene>
<keyword evidence="2" id="KW-0378">Hydrolase</keyword>
<sequence>MEPNNSINQIDNHIDDDGDQNSFPSHRHQIITYSRKRKHSQSQGQNPICTLHISASFLLDAKTLVTIFQIHLEEGPGDILVFLFGHEDNESIEGLVCENLKKLPEANEKNLNLAIVLFSSIREANESLYSCSYWIQKGTLVATRLIKNSIKLVILETNIAETSVTIPGINYVIDPGLLKVRSYSPDSGIESLIVVKTSKDQSLQRSDLENAALSDTLVPRKNTRLSNIKLTFPSLIYMLKIKLEKIQLKALEAMVVVGQVKSEFSISHISNSPSKKLEKNGSRKRGFGSPFKCIGIGLAQQLKSERDEELATVRKRIEELEALAASRQKEA</sequence>
<dbReference type="EMBL" id="NBSK02000009">
    <property type="protein sequence ID" value="KAJ0185096.1"/>
    <property type="molecule type" value="Genomic_DNA"/>
</dbReference>
<dbReference type="InterPro" id="IPR027417">
    <property type="entry name" value="P-loop_NTPase"/>
</dbReference>
<keyword evidence="8" id="KW-1185">Reference proteome</keyword>
<evidence type="ECO:0000256" key="1">
    <source>
        <dbReference type="ARBA" id="ARBA00012552"/>
    </source>
</evidence>
<comment type="catalytic activity">
    <reaction evidence="4">
        <text>ATP + H2O = ADP + phosphate + H(+)</text>
        <dbReference type="Rhea" id="RHEA:13065"/>
        <dbReference type="ChEBI" id="CHEBI:15377"/>
        <dbReference type="ChEBI" id="CHEBI:15378"/>
        <dbReference type="ChEBI" id="CHEBI:30616"/>
        <dbReference type="ChEBI" id="CHEBI:43474"/>
        <dbReference type="ChEBI" id="CHEBI:456216"/>
        <dbReference type="EC" id="3.6.4.13"/>
    </reaction>
</comment>
<keyword evidence="3" id="KW-0547">Nucleotide-binding</keyword>
<evidence type="ECO:0000256" key="4">
    <source>
        <dbReference type="ARBA" id="ARBA00047984"/>
    </source>
</evidence>
<feature type="region of interest" description="Disordered" evidence="6">
    <location>
        <begin position="1"/>
        <end position="22"/>
    </location>
</feature>
<feature type="coiled-coil region" evidence="5">
    <location>
        <begin position="303"/>
        <end position="330"/>
    </location>
</feature>